<evidence type="ECO:0000313" key="2">
    <source>
        <dbReference type="EMBL" id="KZN10147.1"/>
    </source>
</evidence>
<accession>A0A166HED7</accession>
<gene>
    <name evidence="2" type="ORF">DCAR_002803</name>
</gene>
<dbReference type="AlphaFoldDB" id="A0A166HED7"/>
<protein>
    <submittedName>
        <fullName evidence="2">Uncharacterized protein</fullName>
    </submittedName>
</protein>
<name>A0A166HED7_DAUCS</name>
<dbReference type="EMBL" id="LNRQ01000001">
    <property type="protein sequence ID" value="KZN10147.1"/>
    <property type="molecule type" value="Genomic_DNA"/>
</dbReference>
<sequence>MSAGTGTRGSSIVGLGLDSCEDTVPLPSFMTNGGRNRRSTECRKKTECRSS</sequence>
<organism evidence="2">
    <name type="scientific">Daucus carota subsp. sativus</name>
    <name type="common">Carrot</name>
    <dbReference type="NCBI Taxonomy" id="79200"/>
    <lineage>
        <taxon>Eukaryota</taxon>
        <taxon>Viridiplantae</taxon>
        <taxon>Streptophyta</taxon>
        <taxon>Embryophyta</taxon>
        <taxon>Tracheophyta</taxon>
        <taxon>Spermatophyta</taxon>
        <taxon>Magnoliopsida</taxon>
        <taxon>eudicotyledons</taxon>
        <taxon>Gunneridae</taxon>
        <taxon>Pentapetalae</taxon>
        <taxon>asterids</taxon>
        <taxon>campanulids</taxon>
        <taxon>Apiales</taxon>
        <taxon>Apiaceae</taxon>
        <taxon>Apioideae</taxon>
        <taxon>Scandiceae</taxon>
        <taxon>Daucinae</taxon>
        <taxon>Daucus</taxon>
        <taxon>Daucus sect. Daucus</taxon>
    </lineage>
</organism>
<dbReference type="Gramene" id="KZN10147">
    <property type="protein sequence ID" value="KZN10147"/>
    <property type="gene ID" value="DCAR_002803"/>
</dbReference>
<proteinExistence type="predicted"/>
<feature type="region of interest" description="Disordered" evidence="1">
    <location>
        <begin position="26"/>
        <end position="51"/>
    </location>
</feature>
<reference evidence="2" key="1">
    <citation type="journal article" date="2016" name="Nat. Genet.">
        <title>A high-quality carrot genome assembly provides new insights into carotenoid accumulation and asterid genome evolution.</title>
        <authorList>
            <person name="Iorizzo M."/>
            <person name="Ellison S."/>
            <person name="Senalik D."/>
            <person name="Zeng P."/>
            <person name="Satapoomin P."/>
            <person name="Huang J."/>
            <person name="Bowman M."/>
            <person name="Iovene M."/>
            <person name="Sanseverino W."/>
            <person name="Cavagnaro P."/>
            <person name="Yildiz M."/>
            <person name="Macko-Podgorni A."/>
            <person name="Moranska E."/>
            <person name="Grzebelus E."/>
            <person name="Grzebelus D."/>
            <person name="Ashrafi H."/>
            <person name="Zheng Z."/>
            <person name="Cheng S."/>
            <person name="Spooner D."/>
            <person name="Van Deynze A."/>
            <person name="Simon P."/>
        </authorList>
    </citation>
    <scope>NUCLEOTIDE SEQUENCE [LARGE SCALE GENOMIC DNA]</scope>
    <source>
        <tissue evidence="2">Leaf</tissue>
    </source>
</reference>
<evidence type="ECO:0000256" key="1">
    <source>
        <dbReference type="SAM" id="MobiDB-lite"/>
    </source>
</evidence>
<feature type="compositionally biased region" description="Basic and acidic residues" evidence="1">
    <location>
        <begin position="38"/>
        <end position="51"/>
    </location>
</feature>
<comment type="caution">
    <text evidence="2">The sequence shown here is derived from an EMBL/GenBank/DDBJ whole genome shotgun (WGS) entry which is preliminary data.</text>
</comment>